<keyword evidence="5 9" id="KW-0067">ATP-binding</keyword>
<dbReference type="HAMAP" id="MF_00096">
    <property type="entry name" value="MutS"/>
    <property type="match status" value="1"/>
</dbReference>
<dbReference type="PATRIC" id="fig|61435.5.peg.1313"/>
<dbReference type="CDD" id="cd03284">
    <property type="entry name" value="ABC_MutS1"/>
    <property type="match status" value="1"/>
</dbReference>
<dbReference type="Gene3D" id="3.40.50.300">
    <property type="entry name" value="P-loop containing nucleotide triphosphate hydrolases"/>
    <property type="match status" value="1"/>
</dbReference>
<dbReference type="InterPro" id="IPR016151">
    <property type="entry name" value="DNA_mismatch_repair_MutS_N"/>
</dbReference>
<evidence type="ECO:0000259" key="11">
    <source>
        <dbReference type="PROSITE" id="PS00486"/>
    </source>
</evidence>
<name>A0A0V8M082_9CHLR</name>
<dbReference type="NCBIfam" id="NF003810">
    <property type="entry name" value="PRK05399.1"/>
    <property type="match status" value="1"/>
</dbReference>
<dbReference type="Pfam" id="PF01624">
    <property type="entry name" value="MutS_I"/>
    <property type="match status" value="1"/>
</dbReference>
<dbReference type="GO" id="GO:0003684">
    <property type="term" value="F:damaged DNA binding"/>
    <property type="evidence" value="ECO:0007669"/>
    <property type="project" value="UniProtKB-UniRule"/>
</dbReference>
<evidence type="ECO:0000256" key="3">
    <source>
        <dbReference type="ARBA" id="ARBA00022741"/>
    </source>
</evidence>
<dbReference type="InterPro" id="IPR005748">
    <property type="entry name" value="DNA_mismatch_repair_MutS"/>
</dbReference>
<dbReference type="Gene3D" id="3.40.1170.10">
    <property type="entry name" value="DNA repair protein MutS, domain I"/>
    <property type="match status" value="1"/>
</dbReference>
<dbReference type="PANTHER" id="PTHR11361">
    <property type="entry name" value="DNA MISMATCH REPAIR PROTEIN MUTS FAMILY MEMBER"/>
    <property type="match status" value="1"/>
</dbReference>
<dbReference type="InterPro" id="IPR007695">
    <property type="entry name" value="DNA_mismatch_repair_MutS-lik_N"/>
</dbReference>
<dbReference type="GO" id="GO:0005829">
    <property type="term" value="C:cytosol"/>
    <property type="evidence" value="ECO:0007669"/>
    <property type="project" value="TreeGrafter"/>
</dbReference>
<evidence type="ECO:0000256" key="8">
    <source>
        <dbReference type="ARBA" id="ARBA00024647"/>
    </source>
</evidence>
<dbReference type="SUPFAM" id="SSF55271">
    <property type="entry name" value="DNA repair protein MutS, domain I"/>
    <property type="match status" value="1"/>
</dbReference>
<dbReference type="SUPFAM" id="SSF52540">
    <property type="entry name" value="P-loop containing nucleoside triphosphate hydrolases"/>
    <property type="match status" value="1"/>
</dbReference>
<evidence type="ECO:0000256" key="9">
    <source>
        <dbReference type="HAMAP-Rule" id="MF_00096"/>
    </source>
</evidence>
<dbReference type="eggNOG" id="COG0249">
    <property type="taxonomic scope" value="Bacteria"/>
</dbReference>
<reference evidence="12 13" key="1">
    <citation type="journal article" date="2015" name="Sci. Rep.">
        <title>A comparative genomics and reductive dehalogenase gene transcription study of two chloroethene-respiring bacteria, Dehalococcoides mccartyi strains MB and 11a.</title>
        <authorList>
            <person name="Low A."/>
            <person name="Shen Z."/>
            <person name="Cheng D."/>
            <person name="Rogers M.J."/>
            <person name="Lee P.K."/>
            <person name="He J."/>
        </authorList>
    </citation>
    <scope>NUCLEOTIDE SEQUENCE [LARGE SCALE GENOMIC DNA]</scope>
    <source>
        <strain evidence="12 13">MB</strain>
    </source>
</reference>
<dbReference type="InterPro" id="IPR007860">
    <property type="entry name" value="DNA_mmatch_repair_MutS_con_dom"/>
</dbReference>
<dbReference type="SMART" id="SM00534">
    <property type="entry name" value="MUTSac"/>
    <property type="match status" value="1"/>
</dbReference>
<dbReference type="SUPFAM" id="SSF53150">
    <property type="entry name" value="DNA repair protein MutS, domain II"/>
    <property type="match status" value="1"/>
</dbReference>
<dbReference type="InterPro" id="IPR045076">
    <property type="entry name" value="MutS"/>
</dbReference>
<evidence type="ECO:0000256" key="7">
    <source>
        <dbReference type="ARBA" id="ARBA00023204"/>
    </source>
</evidence>
<dbReference type="FunFam" id="3.40.1170.10:FF:000001">
    <property type="entry name" value="DNA mismatch repair protein MutS"/>
    <property type="match status" value="1"/>
</dbReference>
<evidence type="ECO:0000256" key="5">
    <source>
        <dbReference type="ARBA" id="ARBA00022840"/>
    </source>
</evidence>
<dbReference type="Gene3D" id="3.30.420.110">
    <property type="entry name" value="MutS, connector domain"/>
    <property type="match status" value="1"/>
</dbReference>
<keyword evidence="7 9" id="KW-0234">DNA repair</keyword>
<organism evidence="12 13">
    <name type="scientific">Dehalococcoides mccartyi</name>
    <dbReference type="NCBI Taxonomy" id="61435"/>
    <lineage>
        <taxon>Bacteria</taxon>
        <taxon>Bacillati</taxon>
        <taxon>Chloroflexota</taxon>
        <taxon>Dehalococcoidia</taxon>
        <taxon>Dehalococcoidales</taxon>
        <taxon>Dehalococcoidaceae</taxon>
        <taxon>Dehalococcoides</taxon>
    </lineage>
</organism>
<evidence type="ECO:0000256" key="2">
    <source>
        <dbReference type="ARBA" id="ARBA00021982"/>
    </source>
</evidence>
<keyword evidence="6 9" id="KW-0238">DNA-binding</keyword>
<keyword evidence="4 9" id="KW-0227">DNA damage</keyword>
<dbReference type="Proteomes" id="UP000053577">
    <property type="component" value="Unassembled WGS sequence"/>
</dbReference>
<dbReference type="Gene3D" id="1.10.1420.10">
    <property type="match status" value="2"/>
</dbReference>
<comment type="caution">
    <text evidence="12">The sequence shown here is derived from an EMBL/GenBank/DDBJ whole genome shotgun (WGS) entry which is preliminary data.</text>
</comment>
<dbReference type="FunFam" id="3.40.50.300:FF:000870">
    <property type="entry name" value="MutS protein homolog 4"/>
    <property type="match status" value="1"/>
</dbReference>
<feature type="domain" description="DNA mismatch repair proteins mutS family" evidence="11">
    <location>
        <begin position="687"/>
        <end position="703"/>
    </location>
</feature>
<feature type="binding site" evidence="9">
    <location>
        <begin position="613"/>
        <end position="620"/>
    </location>
    <ligand>
        <name>ATP</name>
        <dbReference type="ChEBI" id="CHEBI:30616"/>
    </ligand>
</feature>
<dbReference type="GO" id="GO:0006298">
    <property type="term" value="P:mismatch repair"/>
    <property type="evidence" value="ECO:0007669"/>
    <property type="project" value="UniProtKB-UniRule"/>
</dbReference>
<protein>
    <recommendedName>
        <fullName evidence="2 9">DNA mismatch repair protein MutS</fullName>
    </recommendedName>
</protein>
<dbReference type="InterPro" id="IPR007696">
    <property type="entry name" value="DNA_mismatch_repair_MutS_core"/>
</dbReference>
<evidence type="ECO:0000256" key="4">
    <source>
        <dbReference type="ARBA" id="ARBA00022763"/>
    </source>
</evidence>
<evidence type="ECO:0000313" key="13">
    <source>
        <dbReference type="Proteomes" id="UP000053577"/>
    </source>
</evidence>
<comment type="function">
    <text evidence="8 9">This protein is involved in the repair of mismatches in DNA. It is possible that it carries out the mismatch recognition step. This protein has a weak ATPase activity.</text>
</comment>
<proteinExistence type="inferred from homology"/>
<dbReference type="GO" id="GO:0005524">
    <property type="term" value="F:ATP binding"/>
    <property type="evidence" value="ECO:0007669"/>
    <property type="project" value="UniProtKB-UniRule"/>
</dbReference>
<dbReference type="InterPro" id="IPR027417">
    <property type="entry name" value="P-loop_NTPase"/>
</dbReference>
<dbReference type="RefSeq" id="WP_058292585.1">
    <property type="nucleotide sequence ID" value="NZ_JGYD01000025.1"/>
</dbReference>
<gene>
    <name evidence="9" type="primary">mutS</name>
    <name evidence="12" type="ORF">DA01_06675</name>
</gene>
<dbReference type="InterPro" id="IPR007861">
    <property type="entry name" value="DNA_mismatch_repair_MutS_clamp"/>
</dbReference>
<dbReference type="PIRSF" id="PIRSF037677">
    <property type="entry name" value="DNA_mis_repair_Msh6"/>
    <property type="match status" value="1"/>
</dbReference>
<dbReference type="PANTHER" id="PTHR11361:SF34">
    <property type="entry name" value="DNA MISMATCH REPAIR PROTEIN MSH1, MITOCHONDRIAL"/>
    <property type="match status" value="1"/>
</dbReference>
<dbReference type="AlphaFoldDB" id="A0A0V8M082"/>
<keyword evidence="3 9" id="KW-0547">Nucleotide-binding</keyword>
<dbReference type="NCBIfam" id="TIGR01070">
    <property type="entry name" value="mutS1"/>
    <property type="match status" value="1"/>
</dbReference>
<evidence type="ECO:0000256" key="6">
    <source>
        <dbReference type="ARBA" id="ARBA00023125"/>
    </source>
</evidence>
<accession>A0A0V8M082</accession>
<dbReference type="InterPro" id="IPR036187">
    <property type="entry name" value="DNA_mismatch_repair_MutS_sf"/>
</dbReference>
<dbReference type="InterPro" id="IPR000432">
    <property type="entry name" value="DNA_mismatch_repair_MutS_C"/>
</dbReference>
<dbReference type="GO" id="GO:0030983">
    <property type="term" value="F:mismatched DNA binding"/>
    <property type="evidence" value="ECO:0007669"/>
    <property type="project" value="InterPro"/>
</dbReference>
<dbReference type="InterPro" id="IPR017261">
    <property type="entry name" value="DNA_mismatch_repair_MutS/MSH"/>
</dbReference>
<dbReference type="SUPFAM" id="SSF48334">
    <property type="entry name" value="DNA repair protein MutS, domain III"/>
    <property type="match status" value="1"/>
</dbReference>
<dbReference type="PROSITE" id="PS00486">
    <property type="entry name" value="DNA_MISMATCH_REPAIR_2"/>
    <property type="match status" value="1"/>
</dbReference>
<dbReference type="GO" id="GO:0140664">
    <property type="term" value="F:ATP-dependent DNA damage sensor activity"/>
    <property type="evidence" value="ECO:0007669"/>
    <property type="project" value="InterPro"/>
</dbReference>
<dbReference type="Pfam" id="PF05190">
    <property type="entry name" value="MutS_IV"/>
    <property type="match status" value="1"/>
</dbReference>
<dbReference type="Pfam" id="PF05192">
    <property type="entry name" value="MutS_III"/>
    <property type="match status" value="1"/>
</dbReference>
<dbReference type="InterPro" id="IPR036678">
    <property type="entry name" value="MutS_con_dom_sf"/>
</dbReference>
<dbReference type="SMART" id="SM00533">
    <property type="entry name" value="MUTSd"/>
    <property type="match status" value="1"/>
</dbReference>
<dbReference type="Pfam" id="PF05188">
    <property type="entry name" value="MutS_II"/>
    <property type="match status" value="1"/>
</dbReference>
<evidence type="ECO:0000313" key="12">
    <source>
        <dbReference type="EMBL" id="KSV17108.1"/>
    </source>
</evidence>
<evidence type="ECO:0000256" key="1">
    <source>
        <dbReference type="ARBA" id="ARBA00006271"/>
    </source>
</evidence>
<dbReference type="OrthoDB" id="9802448at2"/>
<sequence length="858" mass="95387">MENITPLRKQYLDIKKNYPEAIVFFRLGDFYETFEEDARIAARELEIVLTSREMGKGLKVPLAGIPYHALDNYLSRLINRGYKVAICEQVTKPGETKGLVQRQVTRLVTPGTVVEPNLLDSKQNNFLLSLYLTEDSCGLAFADISTSEFGCTQLDINGLEAEINRLNPAEIILPKSQSLNLPLHLKATISKLDGYYFEADVARERLLKHFECQNLSAYGCENMPLAISAAGALLNYLEETQKSSLKQLERLAAYTISDYMQIDSHTLSNLEIFRSSGGNSLKGSLLGVLDQTKTAMGGRLLRKFLGQPLLRQEDIEKRLSAVDYFFEESLARASLAKALGQIADMERIANRIRQKTILPKELISLKHSLETVSAIHRQFGLMPPPRLAYFLNGLKPLPEMLDIINEAINDDPPSTLGEGKVIRAGFNPEMDKLCSLAGDARTFLSQMEAREREQTGIKSLKLGYNRVFGYYIEVSNANLADIPQNYIRKQTLVNAERFITPELKEHENLILNAKERLLEMETGLYEQVLNQLGGFYSALLSNAAALASLDVLSAFAEVAVRNGYVRPVFHPENSLVIHRGRHPMVEQGLGYGSFVANDISLSAEDCQIIILTGPNMAGKSTYLKQTALIVLMAQIGSYVPAETAELCLTDRIFSRIGAREDLSAGQSTFMVEMVETASILNTATSRSLLILDEIGRGTSTYDGLAIAQAVVEYIHSQPSLHAKTLFATHYHELVELANYLPRVKNYNIAVSEDRGEVVFLHRIVPGGVDKSYGIHVAKLAGLPGWVIKRAYEVLTELENPAKKEPKTRTCQPQLLLPLTEQTSALAEEIKGLEIESLTPLAALNKLYELKKKAEEQGL</sequence>
<dbReference type="Pfam" id="PF00488">
    <property type="entry name" value="MutS_V"/>
    <property type="match status" value="1"/>
</dbReference>
<evidence type="ECO:0000256" key="10">
    <source>
        <dbReference type="RuleBase" id="RU003756"/>
    </source>
</evidence>
<comment type="similarity">
    <text evidence="1 9 10">Belongs to the DNA mismatch repair MutS family.</text>
</comment>
<dbReference type="EMBL" id="JGYD01000025">
    <property type="protein sequence ID" value="KSV17108.1"/>
    <property type="molecule type" value="Genomic_DNA"/>
</dbReference>